<dbReference type="Pfam" id="PF00534">
    <property type="entry name" value="Glycos_transf_1"/>
    <property type="match status" value="1"/>
</dbReference>
<comment type="caution">
    <text evidence="4">The sequence shown here is derived from an EMBL/GenBank/DDBJ whole genome shotgun (WGS) entry which is preliminary data.</text>
</comment>
<evidence type="ECO:0000256" key="1">
    <source>
        <dbReference type="ARBA" id="ARBA00022679"/>
    </source>
</evidence>
<dbReference type="Pfam" id="PF13439">
    <property type="entry name" value="Glyco_transf_4"/>
    <property type="match status" value="1"/>
</dbReference>
<accession>A0A412IFC9</accession>
<evidence type="ECO:0000313" key="4">
    <source>
        <dbReference type="EMBL" id="RGS35665.1"/>
    </source>
</evidence>
<keyword evidence="1 4" id="KW-0808">Transferase</keyword>
<dbReference type="PANTHER" id="PTHR46401:SF2">
    <property type="entry name" value="GLYCOSYLTRANSFERASE WBBK-RELATED"/>
    <property type="match status" value="1"/>
</dbReference>
<feature type="domain" description="Glycosyltransferase subfamily 4-like N-terminal" evidence="3">
    <location>
        <begin position="20"/>
        <end position="176"/>
    </location>
</feature>
<protein>
    <submittedName>
        <fullName evidence="4">Glycosyltransferase family 1 protein</fullName>
    </submittedName>
</protein>
<organism evidence="4 5">
    <name type="scientific">Bacteroides cellulosilyticus</name>
    <dbReference type="NCBI Taxonomy" id="246787"/>
    <lineage>
        <taxon>Bacteria</taxon>
        <taxon>Pseudomonadati</taxon>
        <taxon>Bacteroidota</taxon>
        <taxon>Bacteroidia</taxon>
        <taxon>Bacteroidales</taxon>
        <taxon>Bacteroidaceae</taxon>
        <taxon>Bacteroides</taxon>
    </lineage>
</organism>
<dbReference type="AlphaFoldDB" id="A0A412IFC9"/>
<sequence length="377" mass="43824">MDIQPYIIYDSQVFDQQKFGGISRYFCEIISKLQFKYDIAVQYTENHYLSQTRIARHRIYIPHFLFNCYAQKLYRKNRKLTRKMLRAPVPYIYHPTYYDPSFLNYIGNTPFVVTVHDMIYERFPESFSGAEEIIRQKKEIIMKANRVIAISEYTKKDIIEILKINPEKIDVIYHGTSLRASQEHNLSLPEKYILFVGDRTFYKNFQLLLEAFSIVHQKNQYLHLVCTGKPFSDSELQQISNLKIASNTRQITINDKDMSELYSRALLFVFPSYYEGFGIPILEAYACNCPVALSNATCFPEIAGNAGAFFDPHSITSIANTITEIIGDENKRTKLIQAGQERLKLYSWEKAARETENVYLKTLEEHAKLSSPGKTPV</sequence>
<evidence type="ECO:0000313" key="5">
    <source>
        <dbReference type="Proteomes" id="UP000283341"/>
    </source>
</evidence>
<dbReference type="CDD" id="cd03809">
    <property type="entry name" value="GT4_MtfB-like"/>
    <property type="match status" value="1"/>
</dbReference>
<gene>
    <name evidence="4" type="ORF">DWX97_15745</name>
</gene>
<dbReference type="Gene3D" id="3.40.50.2000">
    <property type="entry name" value="Glycogen Phosphorylase B"/>
    <property type="match status" value="2"/>
</dbReference>
<dbReference type="GO" id="GO:0016757">
    <property type="term" value="F:glycosyltransferase activity"/>
    <property type="evidence" value="ECO:0007669"/>
    <property type="project" value="InterPro"/>
</dbReference>
<dbReference type="EMBL" id="QRVJ01000013">
    <property type="protein sequence ID" value="RGS35665.1"/>
    <property type="molecule type" value="Genomic_DNA"/>
</dbReference>
<proteinExistence type="predicted"/>
<feature type="domain" description="Glycosyl transferase family 1" evidence="2">
    <location>
        <begin position="181"/>
        <end position="342"/>
    </location>
</feature>
<dbReference type="PANTHER" id="PTHR46401">
    <property type="entry name" value="GLYCOSYLTRANSFERASE WBBK-RELATED"/>
    <property type="match status" value="1"/>
</dbReference>
<dbReference type="Proteomes" id="UP000283341">
    <property type="component" value="Unassembled WGS sequence"/>
</dbReference>
<dbReference type="SUPFAM" id="SSF53756">
    <property type="entry name" value="UDP-Glycosyltransferase/glycogen phosphorylase"/>
    <property type="match status" value="1"/>
</dbReference>
<evidence type="ECO:0000259" key="2">
    <source>
        <dbReference type="Pfam" id="PF00534"/>
    </source>
</evidence>
<name>A0A412IFC9_9BACE</name>
<evidence type="ECO:0000259" key="3">
    <source>
        <dbReference type="Pfam" id="PF13439"/>
    </source>
</evidence>
<dbReference type="InterPro" id="IPR028098">
    <property type="entry name" value="Glyco_trans_4-like_N"/>
</dbReference>
<dbReference type="RefSeq" id="WP_118403014.1">
    <property type="nucleotide sequence ID" value="NZ_JADNFX010000010.1"/>
</dbReference>
<reference evidence="4 5" key="1">
    <citation type="submission" date="2018-08" db="EMBL/GenBank/DDBJ databases">
        <title>A genome reference for cultivated species of the human gut microbiota.</title>
        <authorList>
            <person name="Zou Y."/>
            <person name="Xue W."/>
            <person name="Luo G."/>
        </authorList>
    </citation>
    <scope>NUCLEOTIDE SEQUENCE [LARGE SCALE GENOMIC DNA]</scope>
    <source>
        <strain evidence="4 5">AF22-3AC</strain>
    </source>
</reference>
<dbReference type="InterPro" id="IPR001296">
    <property type="entry name" value="Glyco_trans_1"/>
</dbReference>